<dbReference type="PANTHER" id="PTHR30466">
    <property type="entry name" value="FLAVIN REDUCTASE"/>
    <property type="match status" value="1"/>
</dbReference>
<organism evidence="3 4">
    <name type="scientific">Phytohabitans maris</name>
    <dbReference type="NCBI Taxonomy" id="3071409"/>
    <lineage>
        <taxon>Bacteria</taxon>
        <taxon>Bacillati</taxon>
        <taxon>Actinomycetota</taxon>
        <taxon>Actinomycetes</taxon>
        <taxon>Micromonosporales</taxon>
        <taxon>Micromonosporaceae</taxon>
    </lineage>
</organism>
<evidence type="ECO:0000313" key="3">
    <source>
        <dbReference type="EMBL" id="MDQ7910101.1"/>
    </source>
</evidence>
<keyword evidence="1" id="KW-0560">Oxidoreductase</keyword>
<keyword evidence="4" id="KW-1185">Reference proteome</keyword>
<dbReference type="InterPro" id="IPR012349">
    <property type="entry name" value="Split_barrel_FMN-bd"/>
</dbReference>
<dbReference type="Pfam" id="PF01613">
    <property type="entry name" value="Flavin_Reduct"/>
    <property type="match status" value="1"/>
</dbReference>
<evidence type="ECO:0000259" key="2">
    <source>
        <dbReference type="SMART" id="SM00903"/>
    </source>
</evidence>
<feature type="domain" description="Flavin reductase like" evidence="2">
    <location>
        <begin position="18"/>
        <end position="160"/>
    </location>
</feature>
<reference evidence="3 4" key="1">
    <citation type="submission" date="2023-08" db="EMBL/GenBank/DDBJ databases">
        <title>Phytohabitans sansha sp. nov., isolated from marine sediment.</title>
        <authorList>
            <person name="Zhao Y."/>
            <person name="Yi K."/>
        </authorList>
    </citation>
    <scope>NUCLEOTIDE SEQUENCE [LARGE SCALE GENOMIC DNA]</scope>
    <source>
        <strain evidence="3 4">ZYX-F-186</strain>
    </source>
</reference>
<accession>A0ABU0ZTI3</accession>
<dbReference type="Proteomes" id="UP001230908">
    <property type="component" value="Unassembled WGS sequence"/>
</dbReference>
<evidence type="ECO:0000313" key="4">
    <source>
        <dbReference type="Proteomes" id="UP001230908"/>
    </source>
</evidence>
<evidence type="ECO:0000256" key="1">
    <source>
        <dbReference type="ARBA" id="ARBA00023002"/>
    </source>
</evidence>
<name>A0ABU0ZTI3_9ACTN</name>
<dbReference type="SUPFAM" id="SSF50475">
    <property type="entry name" value="FMN-binding split barrel"/>
    <property type="match status" value="1"/>
</dbReference>
<comment type="caution">
    <text evidence="3">The sequence shown here is derived from an EMBL/GenBank/DDBJ whole genome shotgun (WGS) entry which is preliminary data.</text>
</comment>
<dbReference type="EMBL" id="JAVHUY010000051">
    <property type="protein sequence ID" value="MDQ7910101.1"/>
    <property type="molecule type" value="Genomic_DNA"/>
</dbReference>
<dbReference type="Gene3D" id="2.30.110.10">
    <property type="entry name" value="Electron Transport, Fmn-binding Protein, Chain A"/>
    <property type="match status" value="1"/>
</dbReference>
<dbReference type="SMART" id="SM00903">
    <property type="entry name" value="Flavin_Reduct"/>
    <property type="match status" value="1"/>
</dbReference>
<gene>
    <name evidence="3" type="ORF">RB614_36955</name>
</gene>
<proteinExistence type="predicted"/>
<dbReference type="InterPro" id="IPR002563">
    <property type="entry name" value="Flavin_Rdtase-like_dom"/>
</dbReference>
<dbReference type="InterPro" id="IPR050268">
    <property type="entry name" value="NADH-dep_flavin_reductase"/>
</dbReference>
<sequence>MTARQAPAVDPLLLRRAMGHFTTGVAIVTAYADGAAHGMTVNSLTSVALDPPLILVCLTTGARTTTAVEASGRFAISILSARQERLAVRFARRGEQHFDGLPLTFGALGTPVVPDALAQLECVVENRVPAGDHLVLIGHVLAARFRPGEPLAFFGGRFHALTGGDGTGWFR</sequence>
<dbReference type="RefSeq" id="WP_308717354.1">
    <property type="nucleotide sequence ID" value="NZ_JAVHUY010000051.1"/>
</dbReference>
<dbReference type="PANTHER" id="PTHR30466:SF1">
    <property type="entry name" value="FMN REDUCTASE (NADH) RUTF"/>
    <property type="match status" value="1"/>
</dbReference>
<protein>
    <submittedName>
        <fullName evidence="3">Flavin reductase family protein</fullName>
    </submittedName>
</protein>